<dbReference type="InterPro" id="IPR018060">
    <property type="entry name" value="HTH_AraC"/>
</dbReference>
<evidence type="ECO:0000256" key="3">
    <source>
        <dbReference type="ARBA" id="ARBA00023163"/>
    </source>
</evidence>
<sequence>MGWKPLYFSMIYQRILPCQALQPFVKEYLLLHFVYDPTKPPLVKPFPPLPEHGLEFFPKGLVTSVNPLTGTVKQEPRNTIYGQPVSRFNFIMPSDDYLMIRVIFHMGGLFRLLRIPMTEFTDKKIDSELVINQEVRAVNDRLANTESYPLMIAIVEQYLRSKIRQVTTDIHAVDKIGQLLLQHPGWPGLDWLANQACLSPRQLERKFVERLGIGPKLFTRISRFHRAFRWKEANPEADWLTVAVNFGYTDFHHLFKDFKEFAGVTPNTLLSESALSPEKILRLD</sequence>
<dbReference type="SMART" id="SM00342">
    <property type="entry name" value="HTH_ARAC"/>
    <property type="match status" value="1"/>
</dbReference>
<keyword evidence="3" id="KW-0804">Transcription</keyword>
<keyword evidence="2" id="KW-0238">DNA-binding</keyword>
<dbReference type="PANTHER" id="PTHR46796">
    <property type="entry name" value="HTH-TYPE TRANSCRIPTIONAL ACTIVATOR RHAS-RELATED"/>
    <property type="match status" value="1"/>
</dbReference>
<protein>
    <submittedName>
        <fullName evidence="5">Helix-turn-helix domain-containing protein</fullName>
    </submittedName>
</protein>
<dbReference type="GO" id="GO:0003700">
    <property type="term" value="F:DNA-binding transcription factor activity"/>
    <property type="evidence" value="ECO:0007669"/>
    <property type="project" value="InterPro"/>
</dbReference>
<proteinExistence type="predicted"/>
<dbReference type="InterPro" id="IPR046532">
    <property type="entry name" value="DUF6597"/>
</dbReference>
<dbReference type="InterPro" id="IPR050204">
    <property type="entry name" value="AraC_XylS_family_regulators"/>
</dbReference>
<dbReference type="EMBL" id="CP045997">
    <property type="protein sequence ID" value="QHV94323.1"/>
    <property type="molecule type" value="Genomic_DNA"/>
</dbReference>
<dbReference type="PROSITE" id="PS01124">
    <property type="entry name" value="HTH_ARAC_FAMILY_2"/>
    <property type="match status" value="1"/>
</dbReference>
<evidence type="ECO:0000259" key="4">
    <source>
        <dbReference type="PROSITE" id="PS01124"/>
    </source>
</evidence>
<dbReference type="PANTHER" id="PTHR46796:SF13">
    <property type="entry name" value="HTH-TYPE TRANSCRIPTIONAL ACTIVATOR RHAS"/>
    <property type="match status" value="1"/>
</dbReference>
<dbReference type="Gene3D" id="1.10.10.60">
    <property type="entry name" value="Homeodomain-like"/>
    <property type="match status" value="1"/>
</dbReference>
<gene>
    <name evidence="5" type="ORF">GJR95_04495</name>
</gene>
<feature type="domain" description="HTH araC/xylS-type" evidence="4">
    <location>
        <begin position="189"/>
        <end position="272"/>
    </location>
</feature>
<dbReference type="GO" id="GO:0043565">
    <property type="term" value="F:sequence-specific DNA binding"/>
    <property type="evidence" value="ECO:0007669"/>
    <property type="project" value="InterPro"/>
</dbReference>
<dbReference type="KEGG" id="senf:GJR95_04495"/>
<accession>A0A6P1VMM8</accession>
<dbReference type="Pfam" id="PF20240">
    <property type="entry name" value="DUF6597"/>
    <property type="match status" value="1"/>
</dbReference>
<evidence type="ECO:0000313" key="6">
    <source>
        <dbReference type="Proteomes" id="UP000464577"/>
    </source>
</evidence>
<evidence type="ECO:0000256" key="2">
    <source>
        <dbReference type="ARBA" id="ARBA00023125"/>
    </source>
</evidence>
<keyword evidence="1" id="KW-0805">Transcription regulation</keyword>
<dbReference type="Proteomes" id="UP000464577">
    <property type="component" value="Chromosome"/>
</dbReference>
<name>A0A6P1VMM8_9BACT</name>
<dbReference type="Pfam" id="PF12833">
    <property type="entry name" value="HTH_18"/>
    <property type="match status" value="1"/>
</dbReference>
<evidence type="ECO:0000313" key="5">
    <source>
        <dbReference type="EMBL" id="QHV94323.1"/>
    </source>
</evidence>
<organism evidence="5 6">
    <name type="scientific">Spirosoma endbachense</name>
    <dbReference type="NCBI Taxonomy" id="2666025"/>
    <lineage>
        <taxon>Bacteria</taxon>
        <taxon>Pseudomonadati</taxon>
        <taxon>Bacteroidota</taxon>
        <taxon>Cytophagia</taxon>
        <taxon>Cytophagales</taxon>
        <taxon>Cytophagaceae</taxon>
        <taxon>Spirosoma</taxon>
    </lineage>
</organism>
<dbReference type="AlphaFoldDB" id="A0A6P1VMM8"/>
<keyword evidence="6" id="KW-1185">Reference proteome</keyword>
<evidence type="ECO:0000256" key="1">
    <source>
        <dbReference type="ARBA" id="ARBA00023015"/>
    </source>
</evidence>
<reference evidence="5 6" key="1">
    <citation type="submission" date="2019-11" db="EMBL/GenBank/DDBJ databases">
        <title>Spirosoma endbachense sp. nov., isolated from a natural salt meadow.</title>
        <authorList>
            <person name="Rojas J."/>
            <person name="Ambika Manirajan B."/>
            <person name="Ratering S."/>
            <person name="Suarez C."/>
            <person name="Geissler-Plaum R."/>
            <person name="Schnell S."/>
        </authorList>
    </citation>
    <scope>NUCLEOTIDE SEQUENCE [LARGE SCALE GENOMIC DNA]</scope>
    <source>
        <strain evidence="5 6">I-24</strain>
    </source>
</reference>